<proteinExistence type="predicted"/>
<evidence type="ECO:0000313" key="1">
    <source>
        <dbReference type="EMBL" id="KKK60940.1"/>
    </source>
</evidence>
<accession>A0A0F8XIP3</accession>
<name>A0A0F8XIP3_9ZZZZ</name>
<feature type="non-terminal residue" evidence="1">
    <location>
        <position position="74"/>
    </location>
</feature>
<organism evidence="1">
    <name type="scientific">marine sediment metagenome</name>
    <dbReference type="NCBI Taxonomy" id="412755"/>
    <lineage>
        <taxon>unclassified sequences</taxon>
        <taxon>metagenomes</taxon>
        <taxon>ecological metagenomes</taxon>
    </lineage>
</organism>
<sequence>MDRMDAIKAIAFNLGDLIIDAQPVSLTGSTLQFDELVQPLSQQLQGFYGYVYTGAGAGQERVIGSFNPTRNEVV</sequence>
<comment type="caution">
    <text evidence="1">The sequence shown here is derived from an EMBL/GenBank/DDBJ whole genome shotgun (WGS) entry which is preliminary data.</text>
</comment>
<dbReference type="EMBL" id="LAZR01062722">
    <property type="protein sequence ID" value="KKK60940.1"/>
    <property type="molecule type" value="Genomic_DNA"/>
</dbReference>
<gene>
    <name evidence="1" type="ORF">LCGC14_3019350</name>
</gene>
<reference evidence="1" key="1">
    <citation type="journal article" date="2015" name="Nature">
        <title>Complex archaea that bridge the gap between prokaryotes and eukaryotes.</title>
        <authorList>
            <person name="Spang A."/>
            <person name="Saw J.H."/>
            <person name="Jorgensen S.L."/>
            <person name="Zaremba-Niedzwiedzka K."/>
            <person name="Martijn J."/>
            <person name="Lind A.E."/>
            <person name="van Eijk R."/>
            <person name="Schleper C."/>
            <person name="Guy L."/>
            <person name="Ettema T.J."/>
        </authorList>
    </citation>
    <scope>NUCLEOTIDE SEQUENCE</scope>
</reference>
<protein>
    <submittedName>
        <fullName evidence="1">Uncharacterized protein</fullName>
    </submittedName>
</protein>
<dbReference type="AlphaFoldDB" id="A0A0F8XIP3"/>